<organism evidence="1 2">
    <name type="scientific">Arabidopsis thaliana x Arabidopsis arenosa</name>
    <dbReference type="NCBI Taxonomy" id="1240361"/>
    <lineage>
        <taxon>Eukaryota</taxon>
        <taxon>Viridiplantae</taxon>
        <taxon>Streptophyta</taxon>
        <taxon>Embryophyta</taxon>
        <taxon>Tracheophyta</taxon>
        <taxon>Spermatophyta</taxon>
        <taxon>Magnoliopsida</taxon>
        <taxon>eudicotyledons</taxon>
        <taxon>Gunneridae</taxon>
        <taxon>Pentapetalae</taxon>
        <taxon>rosids</taxon>
        <taxon>malvids</taxon>
        <taxon>Brassicales</taxon>
        <taxon>Brassicaceae</taxon>
        <taxon>Camelineae</taxon>
        <taxon>Arabidopsis</taxon>
    </lineage>
</organism>
<sequence length="81" mass="9475">MVFSHYLVDFFFSTSDTSKTFHHHLGEPLLMLVLSQRKKSKSSPRRSTIFVLEATVKEDKEWRWLLNGMSWRSTRAASVSL</sequence>
<dbReference type="AlphaFoldDB" id="A0A8T2AZP0"/>
<evidence type="ECO:0000313" key="1">
    <source>
        <dbReference type="EMBL" id="KAG7579583.1"/>
    </source>
</evidence>
<protein>
    <submittedName>
        <fullName evidence="1">Uncharacterized protein</fullName>
    </submittedName>
</protein>
<name>A0A8T2AZP0_9BRAS</name>
<dbReference type="Proteomes" id="UP000694240">
    <property type="component" value="Chromosome 8"/>
</dbReference>
<proteinExistence type="predicted"/>
<reference evidence="1 2" key="1">
    <citation type="submission" date="2020-12" db="EMBL/GenBank/DDBJ databases">
        <title>Concerted genomic and epigenomic changes stabilize Arabidopsis allopolyploids.</title>
        <authorList>
            <person name="Chen Z."/>
        </authorList>
    </citation>
    <scope>NUCLEOTIDE SEQUENCE [LARGE SCALE GENOMIC DNA]</scope>
    <source>
        <strain evidence="1">Allo738</strain>
        <tissue evidence="1">Leaf</tissue>
    </source>
</reference>
<evidence type="ECO:0000313" key="2">
    <source>
        <dbReference type="Proteomes" id="UP000694240"/>
    </source>
</evidence>
<gene>
    <name evidence="1" type="ORF">ISN45_Aa03g037150</name>
</gene>
<dbReference type="EMBL" id="JAEFBK010000008">
    <property type="protein sequence ID" value="KAG7579583.1"/>
    <property type="molecule type" value="Genomic_DNA"/>
</dbReference>
<comment type="caution">
    <text evidence="1">The sequence shown here is derived from an EMBL/GenBank/DDBJ whole genome shotgun (WGS) entry which is preliminary data.</text>
</comment>
<keyword evidence="2" id="KW-1185">Reference proteome</keyword>
<accession>A0A8T2AZP0</accession>